<accession>A0ABQ2KFK5</accession>
<organism evidence="2 3">
    <name type="scientific">Agrococcus terreus</name>
    <dbReference type="NCBI Taxonomy" id="574649"/>
    <lineage>
        <taxon>Bacteria</taxon>
        <taxon>Bacillati</taxon>
        <taxon>Actinomycetota</taxon>
        <taxon>Actinomycetes</taxon>
        <taxon>Micrococcales</taxon>
        <taxon>Microbacteriaceae</taxon>
        <taxon>Agrococcus</taxon>
    </lineage>
</organism>
<comment type="caution">
    <text evidence="2">The sequence shown here is derived from an EMBL/GenBank/DDBJ whole genome shotgun (WGS) entry which is preliminary data.</text>
</comment>
<evidence type="ECO:0000313" key="3">
    <source>
        <dbReference type="Proteomes" id="UP000626982"/>
    </source>
</evidence>
<dbReference type="InterPro" id="IPR001173">
    <property type="entry name" value="Glyco_trans_2-like"/>
</dbReference>
<protein>
    <submittedName>
        <fullName evidence="2">Glycosyl transferase</fullName>
    </submittedName>
</protein>
<keyword evidence="2" id="KW-0808">Transferase</keyword>
<dbReference type="SUPFAM" id="SSF53448">
    <property type="entry name" value="Nucleotide-diphospho-sugar transferases"/>
    <property type="match status" value="1"/>
</dbReference>
<dbReference type="Pfam" id="PF00535">
    <property type="entry name" value="Glycos_transf_2"/>
    <property type="match status" value="1"/>
</dbReference>
<dbReference type="PANTHER" id="PTHR22916">
    <property type="entry name" value="GLYCOSYLTRANSFERASE"/>
    <property type="match status" value="1"/>
</dbReference>
<dbReference type="GO" id="GO:0016740">
    <property type="term" value="F:transferase activity"/>
    <property type="evidence" value="ECO:0007669"/>
    <property type="project" value="UniProtKB-KW"/>
</dbReference>
<feature type="domain" description="Glycosyltransferase 2-like" evidence="1">
    <location>
        <begin position="1"/>
        <end position="115"/>
    </location>
</feature>
<gene>
    <name evidence="2" type="ORF">GCM10010968_08030</name>
</gene>
<evidence type="ECO:0000259" key="1">
    <source>
        <dbReference type="Pfam" id="PF00535"/>
    </source>
</evidence>
<name>A0ABQ2KFK5_9MICO</name>
<dbReference type="PANTHER" id="PTHR22916:SF3">
    <property type="entry name" value="UDP-GLCNAC:BETAGAL BETA-1,3-N-ACETYLGLUCOSAMINYLTRANSFERASE-LIKE PROTEIN 1"/>
    <property type="match status" value="1"/>
</dbReference>
<keyword evidence="3" id="KW-1185">Reference proteome</keyword>
<dbReference type="InterPro" id="IPR029044">
    <property type="entry name" value="Nucleotide-diphossugar_trans"/>
</dbReference>
<reference evidence="3" key="1">
    <citation type="journal article" date="2019" name="Int. J. Syst. Evol. Microbiol.">
        <title>The Global Catalogue of Microorganisms (GCM) 10K type strain sequencing project: providing services to taxonomists for standard genome sequencing and annotation.</title>
        <authorList>
            <consortium name="The Broad Institute Genomics Platform"/>
            <consortium name="The Broad Institute Genome Sequencing Center for Infectious Disease"/>
            <person name="Wu L."/>
            <person name="Ma J."/>
        </authorList>
    </citation>
    <scope>NUCLEOTIDE SEQUENCE [LARGE SCALE GENOMIC DNA]</scope>
    <source>
        <strain evidence="3">CGMCC 1.6960</strain>
    </source>
</reference>
<dbReference type="EMBL" id="BMLM01000001">
    <property type="protein sequence ID" value="GGN80310.1"/>
    <property type="molecule type" value="Genomic_DNA"/>
</dbReference>
<dbReference type="Gene3D" id="3.90.550.10">
    <property type="entry name" value="Spore Coat Polysaccharide Biosynthesis Protein SpsA, Chain A"/>
    <property type="match status" value="1"/>
</dbReference>
<evidence type="ECO:0000313" key="2">
    <source>
        <dbReference type="EMBL" id="GGN80310.1"/>
    </source>
</evidence>
<dbReference type="Proteomes" id="UP000626982">
    <property type="component" value="Unassembled WGS sequence"/>
</dbReference>
<proteinExistence type="predicted"/>
<sequence>MATYDGAAFVEEQLRTILDQDGVDVRVVVSDDGSTDGTLGVVEAMDDPRIVVLPPLRSGSASANFLRLVRDADVAGATAVAFADQDDRWHRDRLARQLALIARHDVDAVSSSVTAFWTRADGSERTDYVGKSDPQTQLDFLLESAGPGCTFVLTAAAFTMVREVVRSHPLVDARVPHDWTVYAIARATGRRWRIDPEPTLDYRQHGGNVTGANRGLGAVLTRVRRLANGDYRSQCAAVARLAASLAQPPLQQRLERVAPLFERSDRGSRAALRRLAPELRREPSERRLLSIALALGLW</sequence>